<reference evidence="3" key="1">
    <citation type="journal article" date="2020" name="bioRxiv">
        <title>A rank-normalized archaeal taxonomy based on genome phylogeny resolves widespread incomplete and uneven classifications.</title>
        <authorList>
            <person name="Rinke C."/>
            <person name="Chuvochina M."/>
            <person name="Mussig A.J."/>
            <person name="Chaumeil P.-A."/>
            <person name="Waite D.W."/>
            <person name="Whitman W.B."/>
            <person name="Parks D.H."/>
            <person name="Hugenholtz P."/>
        </authorList>
    </citation>
    <scope>NUCLEOTIDE SEQUENCE [LARGE SCALE GENOMIC DNA]</scope>
</reference>
<feature type="transmembrane region" description="Helical" evidence="1">
    <location>
        <begin position="20"/>
        <end position="42"/>
    </location>
</feature>
<comment type="caution">
    <text evidence="2">The sequence shown here is derived from an EMBL/GenBank/DDBJ whole genome shotgun (WGS) entry which is preliminary data.</text>
</comment>
<protein>
    <recommendedName>
        <fullName evidence="4">Class III signal peptide-containing protein</fullName>
    </recommendedName>
</protein>
<proteinExistence type="predicted"/>
<keyword evidence="1" id="KW-0812">Transmembrane</keyword>
<evidence type="ECO:0008006" key="4">
    <source>
        <dbReference type="Google" id="ProtNLM"/>
    </source>
</evidence>
<keyword evidence="1" id="KW-1133">Transmembrane helix</keyword>
<keyword evidence="1" id="KW-0472">Membrane</keyword>
<organism evidence="2 3">
    <name type="scientific">Candidatus Iainarchaeum sp</name>
    <dbReference type="NCBI Taxonomy" id="3101447"/>
    <lineage>
        <taxon>Archaea</taxon>
        <taxon>Candidatus Iainarchaeota</taxon>
        <taxon>Candidatus Iainarchaeia</taxon>
        <taxon>Candidatus Iainarchaeales</taxon>
        <taxon>Candidatus Iainarchaeaceae</taxon>
        <taxon>Candidatus Iainarchaeum</taxon>
    </lineage>
</organism>
<name>A0A7J4J089_9ARCH</name>
<sequence length="148" mass="16032">MMSSRFIADEKGQEFEPFRMLIAAVMALVVLMIIIGAINYFNGLRVNVSKQRFYDGLENAVRQPNGQPFKIENLQFLRGDAFSAKGLGNIMGLPEGCVSFVDKGTPAVEVGPSSATILQEMIGEVIAVCSPGTTCEVECEITIQPAEP</sequence>
<evidence type="ECO:0000313" key="3">
    <source>
        <dbReference type="Proteomes" id="UP000565078"/>
    </source>
</evidence>
<gene>
    <name evidence="2" type="ORF">HA254_03990</name>
</gene>
<evidence type="ECO:0000313" key="2">
    <source>
        <dbReference type="EMBL" id="HIH09805.1"/>
    </source>
</evidence>
<dbReference type="Proteomes" id="UP000565078">
    <property type="component" value="Unassembled WGS sequence"/>
</dbReference>
<accession>A0A7J4J089</accession>
<evidence type="ECO:0000256" key="1">
    <source>
        <dbReference type="SAM" id="Phobius"/>
    </source>
</evidence>
<dbReference type="AlphaFoldDB" id="A0A7J4J089"/>
<dbReference type="EMBL" id="DUGC01000061">
    <property type="protein sequence ID" value="HIH09805.1"/>
    <property type="molecule type" value="Genomic_DNA"/>
</dbReference>